<evidence type="ECO:0000256" key="1">
    <source>
        <dbReference type="SAM" id="MobiDB-lite"/>
    </source>
</evidence>
<keyword evidence="3" id="KW-1185">Reference proteome</keyword>
<dbReference type="EMBL" id="SRLO01001024">
    <property type="protein sequence ID" value="TNN42617.1"/>
    <property type="molecule type" value="Genomic_DNA"/>
</dbReference>
<gene>
    <name evidence="2" type="ORF">EYF80_047204</name>
</gene>
<evidence type="ECO:0000313" key="3">
    <source>
        <dbReference type="Proteomes" id="UP000314294"/>
    </source>
</evidence>
<protein>
    <submittedName>
        <fullName evidence="2">Uncharacterized protein</fullName>
    </submittedName>
</protein>
<name>A0A4Z2FMZ7_9TELE</name>
<comment type="caution">
    <text evidence="2">The sequence shown here is derived from an EMBL/GenBank/DDBJ whole genome shotgun (WGS) entry which is preliminary data.</text>
</comment>
<dbReference type="AlphaFoldDB" id="A0A4Z2FMZ7"/>
<sequence>MELIDTRGRLSEGPARWSHSKGAKTTTRINFKYDHVQAVGQGSLCGGGAELPYRTFPLFDGRRGSSFRRRATERTAVAFSIAVAETAGCGHVHLSLRREEHVTGRKQFYFARNISSSGDTPVYQDAALGQEDPERLAEALTAAPPLPSAHPPLHSAHPLFSLPAGRTLHFQTESARTLTFNHFFPSARLEMKEFESSTL</sequence>
<dbReference type="Proteomes" id="UP000314294">
    <property type="component" value="Unassembled WGS sequence"/>
</dbReference>
<feature type="region of interest" description="Disordered" evidence="1">
    <location>
        <begin position="1"/>
        <end position="21"/>
    </location>
</feature>
<evidence type="ECO:0000313" key="2">
    <source>
        <dbReference type="EMBL" id="TNN42617.1"/>
    </source>
</evidence>
<feature type="compositionally biased region" description="Basic and acidic residues" evidence="1">
    <location>
        <begin position="1"/>
        <end position="10"/>
    </location>
</feature>
<reference evidence="2 3" key="1">
    <citation type="submission" date="2019-03" db="EMBL/GenBank/DDBJ databases">
        <title>First draft genome of Liparis tanakae, snailfish: a comprehensive survey of snailfish specific genes.</title>
        <authorList>
            <person name="Kim W."/>
            <person name="Song I."/>
            <person name="Jeong J.-H."/>
            <person name="Kim D."/>
            <person name="Kim S."/>
            <person name="Ryu S."/>
            <person name="Song J.Y."/>
            <person name="Lee S.K."/>
        </authorList>
    </citation>
    <scope>NUCLEOTIDE SEQUENCE [LARGE SCALE GENOMIC DNA]</scope>
    <source>
        <tissue evidence="2">Muscle</tissue>
    </source>
</reference>
<accession>A0A4Z2FMZ7</accession>
<organism evidence="2 3">
    <name type="scientific">Liparis tanakae</name>
    <name type="common">Tanaka's snailfish</name>
    <dbReference type="NCBI Taxonomy" id="230148"/>
    <lineage>
        <taxon>Eukaryota</taxon>
        <taxon>Metazoa</taxon>
        <taxon>Chordata</taxon>
        <taxon>Craniata</taxon>
        <taxon>Vertebrata</taxon>
        <taxon>Euteleostomi</taxon>
        <taxon>Actinopterygii</taxon>
        <taxon>Neopterygii</taxon>
        <taxon>Teleostei</taxon>
        <taxon>Neoteleostei</taxon>
        <taxon>Acanthomorphata</taxon>
        <taxon>Eupercaria</taxon>
        <taxon>Perciformes</taxon>
        <taxon>Cottioidei</taxon>
        <taxon>Cottales</taxon>
        <taxon>Liparidae</taxon>
        <taxon>Liparis</taxon>
    </lineage>
</organism>
<proteinExistence type="predicted"/>